<keyword evidence="3" id="KW-1185">Reference proteome</keyword>
<dbReference type="Proteomes" id="UP000299102">
    <property type="component" value="Unassembled WGS sequence"/>
</dbReference>
<evidence type="ECO:0000256" key="1">
    <source>
        <dbReference type="SAM" id="MobiDB-lite"/>
    </source>
</evidence>
<feature type="region of interest" description="Disordered" evidence="1">
    <location>
        <begin position="59"/>
        <end position="101"/>
    </location>
</feature>
<sequence>MKDLEVFQIWTTYSREVKRRAGAKSRSAASRKSPYIYFEQLHFLLPTVIINETQNSFDETCTAEPNTNSGSTQSERPVSKKKKTSDDKNLIQGHRPTDHIDHKHRSVDNIAKAKYTRLNMDGKPQAVGSIAMDTQHTQIIDQKPRPLKAAVHILGLF</sequence>
<organism evidence="2 3">
    <name type="scientific">Eumeta variegata</name>
    <name type="common">Bagworm moth</name>
    <name type="synonym">Eumeta japonica</name>
    <dbReference type="NCBI Taxonomy" id="151549"/>
    <lineage>
        <taxon>Eukaryota</taxon>
        <taxon>Metazoa</taxon>
        <taxon>Ecdysozoa</taxon>
        <taxon>Arthropoda</taxon>
        <taxon>Hexapoda</taxon>
        <taxon>Insecta</taxon>
        <taxon>Pterygota</taxon>
        <taxon>Neoptera</taxon>
        <taxon>Endopterygota</taxon>
        <taxon>Lepidoptera</taxon>
        <taxon>Glossata</taxon>
        <taxon>Ditrysia</taxon>
        <taxon>Tineoidea</taxon>
        <taxon>Psychidae</taxon>
        <taxon>Oiketicinae</taxon>
        <taxon>Eumeta</taxon>
    </lineage>
</organism>
<evidence type="ECO:0000313" key="2">
    <source>
        <dbReference type="EMBL" id="GBP04822.1"/>
    </source>
</evidence>
<protein>
    <submittedName>
        <fullName evidence="2">Uncharacterized protein</fullName>
    </submittedName>
</protein>
<gene>
    <name evidence="2" type="ORF">EVAR_3737_1</name>
</gene>
<comment type="caution">
    <text evidence="2">The sequence shown here is derived from an EMBL/GenBank/DDBJ whole genome shotgun (WGS) entry which is preliminary data.</text>
</comment>
<name>A0A4C1SRR5_EUMVA</name>
<dbReference type="AlphaFoldDB" id="A0A4C1SRR5"/>
<dbReference type="EMBL" id="BGZK01000015">
    <property type="protein sequence ID" value="GBP04822.1"/>
    <property type="molecule type" value="Genomic_DNA"/>
</dbReference>
<dbReference type="OrthoDB" id="6616165at2759"/>
<proteinExistence type="predicted"/>
<evidence type="ECO:0000313" key="3">
    <source>
        <dbReference type="Proteomes" id="UP000299102"/>
    </source>
</evidence>
<accession>A0A4C1SRR5</accession>
<feature type="compositionally biased region" description="Polar residues" evidence="1">
    <location>
        <begin position="59"/>
        <end position="76"/>
    </location>
</feature>
<feature type="compositionally biased region" description="Basic and acidic residues" evidence="1">
    <location>
        <begin position="84"/>
        <end position="101"/>
    </location>
</feature>
<reference evidence="2 3" key="1">
    <citation type="journal article" date="2019" name="Commun. Biol.">
        <title>The bagworm genome reveals a unique fibroin gene that provides high tensile strength.</title>
        <authorList>
            <person name="Kono N."/>
            <person name="Nakamura H."/>
            <person name="Ohtoshi R."/>
            <person name="Tomita M."/>
            <person name="Numata K."/>
            <person name="Arakawa K."/>
        </authorList>
    </citation>
    <scope>NUCLEOTIDE SEQUENCE [LARGE SCALE GENOMIC DNA]</scope>
</reference>